<organism evidence="1">
    <name type="scientific">freshwater metagenome</name>
    <dbReference type="NCBI Taxonomy" id="449393"/>
    <lineage>
        <taxon>unclassified sequences</taxon>
        <taxon>metagenomes</taxon>
        <taxon>ecological metagenomes</taxon>
    </lineage>
</organism>
<accession>A0A6J6CEG7</accession>
<proteinExistence type="predicted"/>
<dbReference type="SUPFAM" id="SSF69572">
    <property type="entry name" value="Activating enzymes of the ubiquitin-like proteins"/>
    <property type="match status" value="1"/>
</dbReference>
<dbReference type="AlphaFoldDB" id="A0A6J6CEG7"/>
<reference evidence="1" key="1">
    <citation type="submission" date="2020-05" db="EMBL/GenBank/DDBJ databases">
        <authorList>
            <person name="Chiriac C."/>
            <person name="Salcher M."/>
            <person name="Ghai R."/>
            <person name="Kavagutti S V."/>
        </authorList>
    </citation>
    <scope>NUCLEOTIDE SEQUENCE</scope>
</reference>
<protein>
    <submittedName>
        <fullName evidence="1">Unannotated protein</fullName>
    </submittedName>
</protein>
<dbReference type="GO" id="GO:0008641">
    <property type="term" value="F:ubiquitin-like modifier activating enzyme activity"/>
    <property type="evidence" value="ECO:0007669"/>
    <property type="project" value="InterPro"/>
</dbReference>
<sequence>MATQINPALARLWIADNARQYGYRQALQVTDLTEPQQRLLDFFELGITSAQHKSLPGLAKTDSELTTDLEKRINRVLWHSRTGIESTEVEKRFAEIARMLLQGSDPAELKKSRKTKSVFIERLDPTGLTVAKALALAGIGKLISLDQRRVSSADVSELGYLPAQLGLARVRAAQDLVGCDMQMHSRLSSSFDEVSLAILISTDIVNPASYQTWLARDVPHVSILFDEEGVEVSPLVIPGRTNCLACFEKHRLENVENWPVIAPQLLALDRSLADSAMLLFASGVALNQALNFLDLEKHEPLSLRLDRSGQLGSFVPKATSCGCR</sequence>
<dbReference type="EMBL" id="CAEZST010000017">
    <property type="protein sequence ID" value="CAB4549694.1"/>
    <property type="molecule type" value="Genomic_DNA"/>
</dbReference>
<dbReference type="Gene3D" id="3.40.50.720">
    <property type="entry name" value="NAD(P)-binding Rossmann-like Domain"/>
    <property type="match status" value="1"/>
</dbReference>
<evidence type="ECO:0000313" key="1">
    <source>
        <dbReference type="EMBL" id="CAB4549694.1"/>
    </source>
</evidence>
<dbReference type="InterPro" id="IPR035985">
    <property type="entry name" value="Ubiquitin-activating_enz"/>
</dbReference>
<name>A0A6J6CEG7_9ZZZZ</name>
<gene>
    <name evidence="1" type="ORF">UFOPK1503_00951</name>
</gene>